<accession>A0A6G1KD78</accession>
<protein>
    <submittedName>
        <fullName evidence="2">Uncharacterized protein</fullName>
    </submittedName>
</protein>
<gene>
    <name evidence="2" type="ORF">K504DRAFT_234763</name>
</gene>
<evidence type="ECO:0000313" key="3">
    <source>
        <dbReference type="Proteomes" id="UP000799428"/>
    </source>
</evidence>
<sequence>MKTSRQAGRQIHKQASKQASKQVRFACLLACWSFLSPSKGERGAYIKPSSPSPFIHSFIISSHHHHLTTKLPCIHPSFLASHERTPTISLANLKSQISNLNPPNQVQQNKTKQNKTKQATPTLKRK</sequence>
<reference evidence="2" key="1">
    <citation type="journal article" date="2020" name="Stud. Mycol.">
        <title>101 Dothideomycetes genomes: a test case for predicting lifestyles and emergence of pathogens.</title>
        <authorList>
            <person name="Haridas S."/>
            <person name="Albert R."/>
            <person name="Binder M."/>
            <person name="Bloem J."/>
            <person name="Labutti K."/>
            <person name="Salamov A."/>
            <person name="Andreopoulos B."/>
            <person name="Baker S."/>
            <person name="Barry K."/>
            <person name="Bills G."/>
            <person name="Bluhm B."/>
            <person name="Cannon C."/>
            <person name="Castanera R."/>
            <person name="Culley D."/>
            <person name="Daum C."/>
            <person name="Ezra D."/>
            <person name="Gonzalez J."/>
            <person name="Henrissat B."/>
            <person name="Kuo A."/>
            <person name="Liang C."/>
            <person name="Lipzen A."/>
            <person name="Lutzoni F."/>
            <person name="Magnuson J."/>
            <person name="Mondo S."/>
            <person name="Nolan M."/>
            <person name="Ohm R."/>
            <person name="Pangilinan J."/>
            <person name="Park H.-J."/>
            <person name="Ramirez L."/>
            <person name="Alfaro M."/>
            <person name="Sun H."/>
            <person name="Tritt A."/>
            <person name="Yoshinaga Y."/>
            <person name="Zwiers L.-H."/>
            <person name="Turgeon B."/>
            <person name="Goodwin S."/>
            <person name="Spatafora J."/>
            <person name="Crous P."/>
            <person name="Grigoriev I."/>
        </authorList>
    </citation>
    <scope>NUCLEOTIDE SEQUENCE</scope>
    <source>
        <strain evidence="2">CBS 279.74</strain>
    </source>
</reference>
<dbReference type="EMBL" id="MU005768">
    <property type="protein sequence ID" value="KAF2710730.1"/>
    <property type="molecule type" value="Genomic_DNA"/>
</dbReference>
<proteinExistence type="predicted"/>
<feature type="region of interest" description="Disordered" evidence="1">
    <location>
        <begin position="1"/>
        <end position="20"/>
    </location>
</feature>
<feature type="compositionally biased region" description="Low complexity" evidence="1">
    <location>
        <begin position="101"/>
        <end position="126"/>
    </location>
</feature>
<dbReference type="AlphaFoldDB" id="A0A6G1KD78"/>
<evidence type="ECO:0000313" key="2">
    <source>
        <dbReference type="EMBL" id="KAF2710730.1"/>
    </source>
</evidence>
<evidence type="ECO:0000256" key="1">
    <source>
        <dbReference type="SAM" id="MobiDB-lite"/>
    </source>
</evidence>
<name>A0A6G1KD78_9PLEO</name>
<dbReference type="Proteomes" id="UP000799428">
    <property type="component" value="Unassembled WGS sequence"/>
</dbReference>
<feature type="region of interest" description="Disordered" evidence="1">
    <location>
        <begin position="97"/>
        <end position="126"/>
    </location>
</feature>
<keyword evidence="3" id="KW-1185">Reference proteome</keyword>
<organism evidence="2 3">
    <name type="scientific">Pleomassaria siparia CBS 279.74</name>
    <dbReference type="NCBI Taxonomy" id="1314801"/>
    <lineage>
        <taxon>Eukaryota</taxon>
        <taxon>Fungi</taxon>
        <taxon>Dikarya</taxon>
        <taxon>Ascomycota</taxon>
        <taxon>Pezizomycotina</taxon>
        <taxon>Dothideomycetes</taxon>
        <taxon>Pleosporomycetidae</taxon>
        <taxon>Pleosporales</taxon>
        <taxon>Pleomassariaceae</taxon>
        <taxon>Pleomassaria</taxon>
    </lineage>
</organism>